<keyword evidence="2 4" id="KW-0808">Transferase</keyword>
<dbReference type="EMBL" id="LCRO01000003">
    <property type="protein sequence ID" value="KKW35736.1"/>
    <property type="molecule type" value="Genomic_DNA"/>
</dbReference>
<dbReference type="AlphaFoldDB" id="A0A0G1XXM2"/>
<organism evidence="4 5">
    <name type="scientific">Candidatus Adlerbacteria bacterium GW2011_GWA1_54_10</name>
    <dbReference type="NCBI Taxonomy" id="1618605"/>
    <lineage>
        <taxon>Bacteria</taxon>
        <taxon>Candidatus Adleribacteriota</taxon>
    </lineage>
</organism>
<evidence type="ECO:0000313" key="4">
    <source>
        <dbReference type="EMBL" id="KKW35736.1"/>
    </source>
</evidence>
<evidence type="ECO:0000256" key="2">
    <source>
        <dbReference type="ARBA" id="ARBA00022679"/>
    </source>
</evidence>
<dbReference type="InterPro" id="IPR051199">
    <property type="entry name" value="LPS_LOS_Heptosyltrfase"/>
</dbReference>
<dbReference type="GO" id="GO:0005829">
    <property type="term" value="C:cytosol"/>
    <property type="evidence" value="ECO:0007669"/>
    <property type="project" value="TreeGrafter"/>
</dbReference>
<name>A0A0G1XXM2_9BACT</name>
<dbReference type="PANTHER" id="PTHR30160">
    <property type="entry name" value="TETRAACYLDISACCHARIDE 4'-KINASE-RELATED"/>
    <property type="match status" value="1"/>
</dbReference>
<dbReference type="SUPFAM" id="SSF53756">
    <property type="entry name" value="UDP-Glycosyltransferase/glycogen phosphorylase"/>
    <property type="match status" value="1"/>
</dbReference>
<proteinExistence type="predicted"/>
<evidence type="ECO:0000256" key="1">
    <source>
        <dbReference type="ARBA" id="ARBA00022676"/>
    </source>
</evidence>
<protein>
    <submittedName>
        <fullName evidence="4">Lipopolysaccharide heptosyltransferase III</fullName>
    </submittedName>
</protein>
<dbReference type="Gene3D" id="3.40.50.2000">
    <property type="entry name" value="Glycogen Phosphorylase B"/>
    <property type="match status" value="1"/>
</dbReference>
<keyword evidence="3" id="KW-1133">Transmembrane helix</keyword>
<feature type="transmembrane region" description="Helical" evidence="3">
    <location>
        <begin position="7"/>
        <end position="29"/>
    </location>
</feature>
<keyword evidence="1" id="KW-0328">Glycosyltransferase</keyword>
<accession>A0A0G1XXM2</accession>
<gene>
    <name evidence="4" type="ORF">UY83_C0003G0020</name>
</gene>
<keyword evidence="3" id="KW-0472">Membrane</keyword>
<dbReference type="GO" id="GO:0009244">
    <property type="term" value="P:lipopolysaccharide core region biosynthetic process"/>
    <property type="evidence" value="ECO:0007669"/>
    <property type="project" value="TreeGrafter"/>
</dbReference>
<sequence length="338" mass="37737">MNTPRDIIFFHSGSVGDFLMYLFLAELFYRANPVVRISIVMPRNTSFLRGFLGSYPYVSILEISKWKPWRLLPLFFRSKSITVIINPTVGRIPLRAKLLGWFLSRRGGTLVGFKDKGPLCGLYSKLLFYDIHKPYHETLIDIVRAFGIEPPLFTPRLAIQSDSDELAERGLKPHRYVVIHPGALAPERSFSPDAVLAMAEAIRVKKPDMDIVVSGGPGDKKLLEEIKTRDPRVILAMALPALQISAIIKEARLYIGVDTGISHLACFLGTKSIVVAHSGTAVNWLPWYATQTTVLYRLREEKTVRQDLSYLLECRMGGKPFGPVPADAMVGALLAALT</sequence>
<evidence type="ECO:0000313" key="5">
    <source>
        <dbReference type="Proteomes" id="UP000034740"/>
    </source>
</evidence>
<dbReference type="Proteomes" id="UP000034740">
    <property type="component" value="Unassembled WGS sequence"/>
</dbReference>
<dbReference type="GO" id="GO:0008713">
    <property type="term" value="F:ADP-heptose-lipopolysaccharide heptosyltransferase activity"/>
    <property type="evidence" value="ECO:0007669"/>
    <property type="project" value="TreeGrafter"/>
</dbReference>
<dbReference type="InterPro" id="IPR002201">
    <property type="entry name" value="Glyco_trans_9"/>
</dbReference>
<comment type="caution">
    <text evidence="4">The sequence shown here is derived from an EMBL/GenBank/DDBJ whole genome shotgun (WGS) entry which is preliminary data.</text>
</comment>
<dbReference type="PANTHER" id="PTHR30160:SF23">
    <property type="match status" value="1"/>
</dbReference>
<keyword evidence="3" id="KW-0812">Transmembrane</keyword>
<evidence type="ECO:0000256" key="3">
    <source>
        <dbReference type="SAM" id="Phobius"/>
    </source>
</evidence>
<reference evidence="4 5" key="1">
    <citation type="journal article" date="2015" name="Nature">
        <title>rRNA introns, odd ribosomes, and small enigmatic genomes across a large radiation of phyla.</title>
        <authorList>
            <person name="Brown C.T."/>
            <person name="Hug L.A."/>
            <person name="Thomas B.C."/>
            <person name="Sharon I."/>
            <person name="Castelle C.J."/>
            <person name="Singh A."/>
            <person name="Wilkins M.J."/>
            <person name="Williams K.H."/>
            <person name="Banfield J.F."/>
        </authorList>
    </citation>
    <scope>NUCLEOTIDE SEQUENCE [LARGE SCALE GENOMIC DNA]</scope>
</reference>
<dbReference type="Pfam" id="PF01075">
    <property type="entry name" value="Glyco_transf_9"/>
    <property type="match status" value="1"/>
</dbReference>